<dbReference type="InterPro" id="IPR051044">
    <property type="entry name" value="MAG_DAG_Lipase"/>
</dbReference>
<dbReference type="Pfam" id="PF12146">
    <property type="entry name" value="Hydrolase_4"/>
    <property type="match status" value="1"/>
</dbReference>
<dbReference type="EMBL" id="VTWH01000001">
    <property type="protein sequence ID" value="KAA0972558.1"/>
    <property type="molecule type" value="Genomic_DNA"/>
</dbReference>
<dbReference type="SUPFAM" id="SSF53474">
    <property type="entry name" value="alpha/beta-Hydrolases"/>
    <property type="match status" value="1"/>
</dbReference>
<comment type="caution">
    <text evidence="2">The sequence shown here is derived from an EMBL/GenBank/DDBJ whole genome shotgun (WGS) entry which is preliminary data.</text>
</comment>
<protein>
    <submittedName>
        <fullName evidence="2">Alpha/beta hydrolase</fullName>
    </submittedName>
</protein>
<dbReference type="PANTHER" id="PTHR11614">
    <property type="entry name" value="PHOSPHOLIPASE-RELATED"/>
    <property type="match status" value="1"/>
</dbReference>
<keyword evidence="3" id="KW-1185">Reference proteome</keyword>
<dbReference type="InterPro" id="IPR022742">
    <property type="entry name" value="Hydrolase_4"/>
</dbReference>
<dbReference type="Gene3D" id="3.40.50.1820">
    <property type="entry name" value="alpha/beta hydrolase"/>
    <property type="match status" value="1"/>
</dbReference>
<name>A0A5B0E1M4_9HYPH</name>
<dbReference type="OrthoDB" id="9806902at2"/>
<evidence type="ECO:0000313" key="3">
    <source>
        <dbReference type="Proteomes" id="UP000324738"/>
    </source>
</evidence>
<dbReference type="RefSeq" id="WP_149298380.1">
    <property type="nucleotide sequence ID" value="NZ_VTWH01000001.1"/>
</dbReference>
<proteinExistence type="predicted"/>
<evidence type="ECO:0000259" key="1">
    <source>
        <dbReference type="Pfam" id="PF12146"/>
    </source>
</evidence>
<reference evidence="2 3" key="1">
    <citation type="submission" date="2019-08" db="EMBL/GenBank/DDBJ databases">
        <title>Aureimonas fodiniaquatilis sp. nov., isolated from a coal mine wastewater.</title>
        <authorList>
            <person name="Kim W."/>
        </authorList>
    </citation>
    <scope>NUCLEOTIDE SEQUENCE [LARGE SCALE GENOMIC DNA]</scope>
    <source>
        <strain evidence="2 3">CAU 1482</strain>
    </source>
</reference>
<sequence length="310" mass="33744">MFDSTETLTSATGARLAVRWTMATGRPRAIMLVMHGLAEHSGRYHAFADWLSKRGFHAYAADHRGHGATTAIDAPPRQFARKDGVQAVVRDWQSVRALALSRHGALPVLIFGHSMGGLLALNYAISHSHDMAGLCLWNCNFDVGPQEHLARIALKAEQGLKGSDVASGLLRRATFESWRNSVSPRQTDFDWLSHDRDAVAAYIADPHCGWTATNSMAQNLLQMVMTGGRQKSLACLPAGLPIHLLAGTADPVTEQGGSMQRLAEKLQHCGQKNLTLELISGARHETLNELPAYRDAALQSLGQWLKKATG</sequence>
<feature type="domain" description="Serine aminopeptidase S33" evidence="1">
    <location>
        <begin position="26"/>
        <end position="290"/>
    </location>
</feature>
<dbReference type="InterPro" id="IPR029058">
    <property type="entry name" value="AB_hydrolase_fold"/>
</dbReference>
<evidence type="ECO:0000313" key="2">
    <source>
        <dbReference type="EMBL" id="KAA0972558.1"/>
    </source>
</evidence>
<gene>
    <name evidence="2" type="ORF">FPY71_05610</name>
</gene>
<dbReference type="Proteomes" id="UP000324738">
    <property type="component" value="Unassembled WGS sequence"/>
</dbReference>
<dbReference type="AlphaFoldDB" id="A0A5B0E1M4"/>
<keyword evidence="2" id="KW-0378">Hydrolase</keyword>
<accession>A0A5B0E1M4</accession>
<organism evidence="2 3">
    <name type="scientific">Aureimonas fodinaquatilis</name>
    <dbReference type="NCBI Taxonomy" id="2565783"/>
    <lineage>
        <taxon>Bacteria</taxon>
        <taxon>Pseudomonadati</taxon>
        <taxon>Pseudomonadota</taxon>
        <taxon>Alphaproteobacteria</taxon>
        <taxon>Hyphomicrobiales</taxon>
        <taxon>Aurantimonadaceae</taxon>
        <taxon>Aureimonas</taxon>
    </lineage>
</organism>
<dbReference type="GO" id="GO:0016787">
    <property type="term" value="F:hydrolase activity"/>
    <property type="evidence" value="ECO:0007669"/>
    <property type="project" value="UniProtKB-KW"/>
</dbReference>